<keyword evidence="15" id="KW-1185">Reference proteome</keyword>
<dbReference type="GeneID" id="11504160"/>
<dbReference type="NCBIfam" id="TIGR00589">
    <property type="entry name" value="ogt"/>
    <property type="match status" value="1"/>
</dbReference>
<dbReference type="FunCoup" id="G8ZNX4">
    <property type="interactions" value="64"/>
</dbReference>
<dbReference type="Proteomes" id="UP000005627">
    <property type="component" value="Chromosome 2"/>
</dbReference>
<dbReference type="FunFam" id="1.10.10.10:FF:000214">
    <property type="entry name" value="Methylated-DNA--protein-cysteine methyltransferase"/>
    <property type="match status" value="1"/>
</dbReference>
<evidence type="ECO:0000256" key="11">
    <source>
        <dbReference type="ARBA" id="ARBA00033095"/>
    </source>
</evidence>
<dbReference type="Gene3D" id="1.10.10.10">
    <property type="entry name" value="Winged helix-like DNA-binding domain superfamily/Winged helix DNA-binding domain"/>
    <property type="match status" value="1"/>
</dbReference>
<evidence type="ECO:0000256" key="12">
    <source>
        <dbReference type="ARBA" id="ARBA00049348"/>
    </source>
</evidence>
<evidence type="ECO:0000256" key="10">
    <source>
        <dbReference type="ARBA" id="ARBA00031621"/>
    </source>
</evidence>
<dbReference type="InParanoid" id="G8ZNX4"/>
<keyword evidence="6" id="KW-0808">Transferase</keyword>
<sequence>MAEQLRYFVVKGKLTNAFLVVQNKTSRVVYLSLGRDEELQYRQARVDFDKLSAKTKVEYELNEREQDNKDLEAVAENVRKLMDDSAPIMVDYEYIFGTEFQKRVWSELEKVPSGQTVTYTTIAKNLGSPNATRAVGNAIGQNKLALIVPCHRCLPASGSTGGFRWGPVLKRKLVRQERFLKIR</sequence>
<reference evidence="14 15" key="1">
    <citation type="journal article" date="2011" name="Proc. Natl. Acad. Sci. U.S.A.">
        <title>Evolutionary erosion of yeast sex chromosomes by mating-type switching accidents.</title>
        <authorList>
            <person name="Gordon J.L."/>
            <person name="Armisen D."/>
            <person name="Proux-Wera E."/>
            <person name="Oheigeartaigh S.S."/>
            <person name="Byrne K.P."/>
            <person name="Wolfe K.H."/>
        </authorList>
    </citation>
    <scope>NUCLEOTIDE SEQUENCE [LARGE SCALE GENOMIC DNA]</scope>
    <source>
        <strain evidence="15">ATCC 10662 / CBS 1146 / NBRC 0425 / NCYC 2629 / NRRL Y-866</strain>
    </source>
</reference>
<gene>
    <name evidence="14" type="primary">TDEL0B01890</name>
    <name evidence="14" type="ORF">TDEL_0B01890</name>
</gene>
<protein>
    <recommendedName>
        <fullName evidence="4">Methylated-DNA--protein-cysteine methyltransferase</fullName>
        <ecNumber evidence="3">2.1.1.63</ecNumber>
    </recommendedName>
    <alternativeName>
        <fullName evidence="9">6-O-methylguanine-DNA methyltransferase</fullName>
    </alternativeName>
    <alternativeName>
        <fullName evidence="11">DNA repair MTase</fullName>
    </alternativeName>
    <alternativeName>
        <fullName evidence="10">O-6-methylguanine-DNA-alkyltransferase</fullName>
    </alternativeName>
</protein>
<dbReference type="RefSeq" id="XP_003679529.1">
    <property type="nucleotide sequence ID" value="XM_003679481.1"/>
</dbReference>
<organism evidence="14 15">
    <name type="scientific">Torulaspora delbrueckii</name>
    <name type="common">Yeast</name>
    <name type="synonym">Candida colliculosa</name>
    <dbReference type="NCBI Taxonomy" id="4950"/>
    <lineage>
        <taxon>Eukaryota</taxon>
        <taxon>Fungi</taxon>
        <taxon>Dikarya</taxon>
        <taxon>Ascomycota</taxon>
        <taxon>Saccharomycotina</taxon>
        <taxon>Saccharomycetes</taxon>
        <taxon>Saccharomycetales</taxon>
        <taxon>Saccharomycetaceae</taxon>
        <taxon>Torulaspora</taxon>
    </lineage>
</organism>
<keyword evidence="7" id="KW-0227">DNA damage</keyword>
<dbReference type="KEGG" id="tdl:TDEL_0B01890"/>
<keyword evidence="5" id="KW-0489">Methyltransferase</keyword>
<dbReference type="SUPFAM" id="SSF46767">
    <property type="entry name" value="Methylated DNA-protein cysteine methyltransferase, C-terminal domain"/>
    <property type="match status" value="1"/>
</dbReference>
<evidence type="ECO:0000256" key="4">
    <source>
        <dbReference type="ARBA" id="ARBA00015377"/>
    </source>
</evidence>
<comment type="catalytic activity">
    <reaction evidence="1">
        <text>a 4-O-methyl-thymidine in DNA + L-cysteinyl-[protein] = a thymidine in DNA + S-methyl-L-cysteinyl-[protein]</text>
        <dbReference type="Rhea" id="RHEA:53428"/>
        <dbReference type="Rhea" id="RHEA-COMP:10131"/>
        <dbReference type="Rhea" id="RHEA-COMP:10132"/>
        <dbReference type="Rhea" id="RHEA-COMP:13555"/>
        <dbReference type="Rhea" id="RHEA-COMP:13556"/>
        <dbReference type="ChEBI" id="CHEBI:29950"/>
        <dbReference type="ChEBI" id="CHEBI:82612"/>
        <dbReference type="ChEBI" id="CHEBI:137386"/>
        <dbReference type="ChEBI" id="CHEBI:137387"/>
        <dbReference type="EC" id="2.1.1.63"/>
    </reaction>
</comment>
<evidence type="ECO:0000256" key="3">
    <source>
        <dbReference type="ARBA" id="ARBA00011918"/>
    </source>
</evidence>
<comment type="catalytic activity">
    <reaction evidence="12">
        <text>a 6-O-methyl-2'-deoxyguanosine in DNA + L-cysteinyl-[protein] = S-methyl-L-cysteinyl-[protein] + a 2'-deoxyguanosine in DNA</text>
        <dbReference type="Rhea" id="RHEA:24000"/>
        <dbReference type="Rhea" id="RHEA-COMP:10131"/>
        <dbReference type="Rhea" id="RHEA-COMP:10132"/>
        <dbReference type="Rhea" id="RHEA-COMP:11367"/>
        <dbReference type="Rhea" id="RHEA-COMP:11368"/>
        <dbReference type="ChEBI" id="CHEBI:29950"/>
        <dbReference type="ChEBI" id="CHEBI:82612"/>
        <dbReference type="ChEBI" id="CHEBI:85445"/>
        <dbReference type="ChEBI" id="CHEBI:85448"/>
        <dbReference type="EC" id="2.1.1.63"/>
    </reaction>
</comment>
<name>G8ZNX4_TORDE</name>
<evidence type="ECO:0000256" key="6">
    <source>
        <dbReference type="ARBA" id="ARBA00022679"/>
    </source>
</evidence>
<evidence type="ECO:0000313" key="15">
    <source>
        <dbReference type="Proteomes" id="UP000005627"/>
    </source>
</evidence>
<feature type="domain" description="Methylated-DNA-[protein]-cysteine S-methyltransferase DNA binding" evidence="13">
    <location>
        <begin position="99"/>
        <end position="178"/>
    </location>
</feature>
<dbReference type="InterPro" id="IPR014048">
    <property type="entry name" value="MethylDNA_cys_MeTrfase_DNA-bd"/>
</dbReference>
<evidence type="ECO:0000256" key="8">
    <source>
        <dbReference type="ARBA" id="ARBA00023204"/>
    </source>
</evidence>
<evidence type="ECO:0000256" key="5">
    <source>
        <dbReference type="ARBA" id="ARBA00022603"/>
    </source>
</evidence>
<evidence type="ECO:0000313" key="14">
    <source>
        <dbReference type="EMBL" id="CCE90318.1"/>
    </source>
</evidence>
<dbReference type="InterPro" id="IPR036388">
    <property type="entry name" value="WH-like_DNA-bd_sf"/>
</dbReference>
<dbReference type="PANTHER" id="PTHR10815">
    <property type="entry name" value="METHYLATED-DNA--PROTEIN-CYSTEINE METHYLTRANSFERASE"/>
    <property type="match status" value="1"/>
</dbReference>
<evidence type="ECO:0000256" key="1">
    <source>
        <dbReference type="ARBA" id="ARBA00001286"/>
    </source>
</evidence>
<dbReference type="eggNOG" id="KOG4062">
    <property type="taxonomic scope" value="Eukaryota"/>
</dbReference>
<dbReference type="EMBL" id="HE616743">
    <property type="protein sequence ID" value="CCE90318.1"/>
    <property type="molecule type" value="Genomic_DNA"/>
</dbReference>
<comment type="similarity">
    <text evidence="2">Belongs to the MGMT family.</text>
</comment>
<dbReference type="PANTHER" id="PTHR10815:SF13">
    <property type="entry name" value="METHYLATED-DNA--PROTEIN-CYSTEINE METHYLTRANSFERASE"/>
    <property type="match status" value="1"/>
</dbReference>
<proteinExistence type="inferred from homology"/>
<dbReference type="STRING" id="1076872.G8ZNX4"/>
<keyword evidence="8" id="KW-0234">DNA repair</keyword>
<accession>G8ZNX4</accession>
<dbReference type="GO" id="GO:0032259">
    <property type="term" value="P:methylation"/>
    <property type="evidence" value="ECO:0007669"/>
    <property type="project" value="UniProtKB-KW"/>
</dbReference>
<dbReference type="OrthoDB" id="1907495at2759"/>
<dbReference type="InterPro" id="IPR036217">
    <property type="entry name" value="MethylDNA_cys_MeTrfase_DNAb"/>
</dbReference>
<dbReference type="CDD" id="cd06445">
    <property type="entry name" value="ATase"/>
    <property type="match status" value="1"/>
</dbReference>
<dbReference type="HOGENOM" id="CLU_000445_52_2_1"/>
<evidence type="ECO:0000256" key="2">
    <source>
        <dbReference type="ARBA" id="ARBA00008711"/>
    </source>
</evidence>
<dbReference type="AlphaFoldDB" id="G8ZNX4"/>
<evidence type="ECO:0000256" key="7">
    <source>
        <dbReference type="ARBA" id="ARBA00022763"/>
    </source>
</evidence>
<dbReference type="GO" id="GO:0006281">
    <property type="term" value="P:DNA repair"/>
    <property type="evidence" value="ECO:0007669"/>
    <property type="project" value="UniProtKB-KW"/>
</dbReference>
<dbReference type="EC" id="2.1.1.63" evidence="3"/>
<dbReference type="GO" id="GO:0003908">
    <property type="term" value="F:methylated-DNA-[protein]-cysteine S-methyltransferase activity"/>
    <property type="evidence" value="ECO:0007669"/>
    <property type="project" value="UniProtKB-EC"/>
</dbReference>
<evidence type="ECO:0000259" key="13">
    <source>
        <dbReference type="Pfam" id="PF01035"/>
    </source>
</evidence>
<evidence type="ECO:0000256" key="9">
    <source>
        <dbReference type="ARBA" id="ARBA00030795"/>
    </source>
</evidence>
<dbReference type="Pfam" id="PF01035">
    <property type="entry name" value="DNA_binding_1"/>
    <property type="match status" value="1"/>
</dbReference>